<dbReference type="PATRIC" id="fig|572479.3.peg.460"/>
<evidence type="ECO:0000313" key="2">
    <source>
        <dbReference type="EMBL" id="ADO76610.1"/>
    </source>
</evidence>
<dbReference type="AlphaFoldDB" id="E3DNY6"/>
<dbReference type="STRING" id="572479.Hprae_0456"/>
<evidence type="ECO:0000313" key="3">
    <source>
        <dbReference type="Proteomes" id="UP000006866"/>
    </source>
</evidence>
<dbReference type="eggNOG" id="COG0183">
    <property type="taxonomic scope" value="Bacteria"/>
</dbReference>
<dbReference type="PIRSF" id="PIRSF037559">
    <property type="entry name" value="Gly_sarc_betain_red_a"/>
    <property type="match status" value="1"/>
</dbReference>
<dbReference type="CDD" id="cd00827">
    <property type="entry name" value="init_cond_enzymes"/>
    <property type="match status" value="1"/>
</dbReference>
<dbReference type="KEGG" id="hpk:Hprae_0456"/>
<dbReference type="GO" id="GO:0016746">
    <property type="term" value="F:acyltransferase activity"/>
    <property type="evidence" value="ECO:0007669"/>
    <property type="project" value="InterPro"/>
</dbReference>
<organism evidence="2 3">
    <name type="scientific">Halanaerobium praevalens (strain ATCC 33744 / DSM 2228 / GSL)</name>
    <dbReference type="NCBI Taxonomy" id="572479"/>
    <lineage>
        <taxon>Bacteria</taxon>
        <taxon>Bacillati</taxon>
        <taxon>Bacillota</taxon>
        <taxon>Clostridia</taxon>
        <taxon>Halanaerobiales</taxon>
        <taxon>Halanaerobiaceae</taxon>
        <taxon>Halanaerobium</taxon>
    </lineage>
</organism>
<accession>E3DNY6</accession>
<name>E3DNY6_HALPG</name>
<evidence type="ECO:0000259" key="1">
    <source>
        <dbReference type="Pfam" id="PF19364"/>
    </source>
</evidence>
<reference evidence="2 3" key="2">
    <citation type="journal article" date="2011" name="Stand. Genomic Sci.">
        <title>Complete genome sequence of the extremely halophilic Halanaerobium praevalens type strain (GSL).</title>
        <authorList>
            <person name="Ivanova N."/>
            <person name="Sikorski J."/>
            <person name="Chertkov O."/>
            <person name="Nolan M."/>
            <person name="Lucas S."/>
            <person name="Hammon N."/>
            <person name="Deshpande S."/>
            <person name="Cheng J.F."/>
            <person name="Tapia R."/>
            <person name="Han C."/>
            <person name="Goodwin L."/>
            <person name="Pitluck S."/>
            <person name="Huntemann M."/>
            <person name="Liolios K."/>
            <person name="Pagani I."/>
            <person name="Mavromatis K."/>
            <person name="Ovchinikova G."/>
            <person name="Pati A."/>
            <person name="Chen A."/>
            <person name="Palaniappan K."/>
            <person name="Land M."/>
            <person name="Hauser L."/>
            <person name="Brambilla E.M."/>
            <person name="Kannan K.P."/>
            <person name="Rohde M."/>
            <person name="Tindall B.J."/>
            <person name="Goker M."/>
            <person name="Detter J.C."/>
            <person name="Woyke T."/>
            <person name="Bristow J."/>
            <person name="Eisen J.A."/>
            <person name="Markowitz V."/>
            <person name="Hugenholtz P."/>
            <person name="Kyrpides N.C."/>
            <person name="Klenk H.P."/>
            <person name="Lapidus A."/>
        </authorList>
    </citation>
    <scope>NUCLEOTIDE SEQUENCE [LARGE SCALE GENOMIC DNA]</scope>
    <source>
        <strain evidence="3">ATCC 33744 / DSM 2228 / GSL</strain>
    </source>
</reference>
<dbReference type="EMBL" id="CP002175">
    <property type="protein sequence ID" value="ADO76610.1"/>
    <property type="molecule type" value="Genomic_DNA"/>
</dbReference>
<dbReference type="SUPFAM" id="SSF53901">
    <property type="entry name" value="Thiolase-like"/>
    <property type="match status" value="1"/>
</dbReference>
<dbReference type="Proteomes" id="UP000006866">
    <property type="component" value="Chromosome"/>
</dbReference>
<sequence length="513" mass="55429">MDFPVIKGSGYVLVHTPNILKEGGSTQTTTRAKNPEAEYLKNLDDHLRTFTEVVGYAPNQAYIGNILPDKLTEIEKPWYAKENFVEEERFGKLGEIMPEAEFYALIKHVDVFDLVKLSSEFIQEIEPQLAEHPILKEMEIELGTGEESSELESLLENEAEPLYLNNKLIGCVKRAHESDVNLNAHTILENLVAKASAVLAVKNLAFKNDIDLNDVDYLLECSEEACGDINQRGGGNFAKAIAEMAGCENANGSDVRSFCAAPAHAIVNAAALVKAGIYDNVVVAAGGSVAKLGMNGKDHIKKEMPVLEDTLGGFAVLVSKNDGLSPVIRTDIIGRHKVGTGSSPQAVISSLVTDPLDENDLNIKDIDKYSVEMQNPEVTKPAGAGDVPESNYKMIAALGVKRGDLERKELMNFVKAHGMPGFAPTQGHIPSGVPFIGPAAKMMAAGQLKKAMIIGKGSLFLGRMTNQFDGVSFVIEKNSGVEAKTESVSDKEIKNMIAGAMRQMADNLLGETE</sequence>
<feature type="domain" description="DUF5940" evidence="1">
    <location>
        <begin position="346"/>
        <end position="510"/>
    </location>
</feature>
<dbReference type="Gene3D" id="3.40.47.10">
    <property type="match status" value="1"/>
</dbReference>
<proteinExistence type="predicted"/>
<dbReference type="RefSeq" id="WP_014552643.1">
    <property type="nucleotide sequence ID" value="NC_017455.1"/>
</dbReference>
<dbReference type="NCBIfam" id="NF040746">
    <property type="entry name" value="reduct_C_beta"/>
    <property type="match status" value="1"/>
</dbReference>
<protein>
    <submittedName>
        <fullName evidence="2">Betaine reductase</fullName>
    </submittedName>
</protein>
<dbReference type="OrthoDB" id="9762068at2"/>
<keyword evidence="3" id="KW-1185">Reference proteome</keyword>
<dbReference type="Pfam" id="PF19364">
    <property type="entry name" value="DUF5940"/>
    <property type="match status" value="1"/>
</dbReference>
<dbReference type="InterPro" id="IPR016039">
    <property type="entry name" value="Thiolase-like"/>
</dbReference>
<gene>
    <name evidence="2" type="ordered locus">Hprae_0456</name>
</gene>
<dbReference type="InterPro" id="IPR017236">
    <property type="entry name" value="Gly/sarc/bet/_Rdtase_C_bsu"/>
</dbReference>
<dbReference type="HOGENOM" id="CLU_027957_0_0_9"/>
<dbReference type="InterPro" id="IPR045984">
    <property type="entry name" value="DUF5940"/>
</dbReference>
<reference evidence="3" key="1">
    <citation type="submission" date="2010-10" db="EMBL/GenBank/DDBJ databases">
        <title>The complete genome of Halanaerobium praevalens DSM 2228.</title>
        <authorList>
            <consortium name="US DOE Joint Genome Institute (JGI-PGF)"/>
            <person name="Lucas S."/>
            <person name="Copeland A."/>
            <person name="Lapidus A."/>
            <person name="Glavina del Rio T."/>
            <person name="Dalin E."/>
            <person name="Tice H."/>
            <person name="Bruce D."/>
            <person name="Goodwin L."/>
            <person name="Pitluck S."/>
            <person name="Kyrpides N."/>
            <person name="Mavromatis K."/>
            <person name="Ivanova N."/>
            <person name="Ovchinnikova G."/>
            <person name="Chertkov O."/>
            <person name="Detter J.C."/>
            <person name="Han C."/>
            <person name="Larimer F."/>
            <person name="Land M."/>
            <person name="Hauser L."/>
            <person name="Markowitz V."/>
            <person name="Cheng J.-F."/>
            <person name="Hugenholtz P."/>
            <person name="Woyke T."/>
            <person name="Wu D."/>
            <person name="Tindall B."/>
            <person name="Pomrenke H.G."/>
            <person name="Brambilla E."/>
            <person name="Klenk H.-P."/>
            <person name="Eisen J.A."/>
        </authorList>
    </citation>
    <scope>NUCLEOTIDE SEQUENCE [LARGE SCALE GENOMIC DNA]</scope>
    <source>
        <strain evidence="3">ATCC 33744 / DSM 2228 / GSL</strain>
    </source>
</reference>